<feature type="transmembrane region" description="Helical" evidence="9">
    <location>
        <begin position="111"/>
        <end position="129"/>
    </location>
</feature>
<dbReference type="RefSeq" id="WP_072752294.1">
    <property type="nucleotide sequence ID" value="NZ_FOAW01000018.1"/>
</dbReference>
<dbReference type="InterPro" id="IPR003594">
    <property type="entry name" value="HATPase_dom"/>
</dbReference>
<feature type="domain" description="Histidine kinase/HSP90-like ATPase" evidence="10">
    <location>
        <begin position="300"/>
        <end position="392"/>
    </location>
</feature>
<evidence type="ECO:0000313" key="13">
    <source>
        <dbReference type="EMBL" id="SEL94787.1"/>
    </source>
</evidence>
<evidence type="ECO:0000256" key="3">
    <source>
        <dbReference type="ARBA" id="ARBA00022553"/>
    </source>
</evidence>
<dbReference type="CDD" id="cd16917">
    <property type="entry name" value="HATPase_UhpB-NarQ-NarX-like"/>
    <property type="match status" value="1"/>
</dbReference>
<dbReference type="GO" id="GO:0046983">
    <property type="term" value="F:protein dimerization activity"/>
    <property type="evidence" value="ECO:0007669"/>
    <property type="project" value="InterPro"/>
</dbReference>
<dbReference type="Pfam" id="PF02518">
    <property type="entry name" value="HATPase_c"/>
    <property type="match status" value="1"/>
</dbReference>
<evidence type="ECO:0000256" key="7">
    <source>
        <dbReference type="ARBA" id="ARBA00022840"/>
    </source>
</evidence>
<feature type="domain" description="Signal transduction histidine kinase subgroup 3 dimerisation and phosphoacceptor" evidence="11">
    <location>
        <begin position="191"/>
        <end position="256"/>
    </location>
</feature>
<dbReference type="SUPFAM" id="SSF55874">
    <property type="entry name" value="ATPase domain of HSP90 chaperone/DNA topoisomerase II/histidine kinase"/>
    <property type="match status" value="1"/>
</dbReference>
<dbReference type="InterPro" id="IPR055558">
    <property type="entry name" value="DUF7134"/>
</dbReference>
<evidence type="ECO:0000256" key="2">
    <source>
        <dbReference type="ARBA" id="ARBA00012438"/>
    </source>
</evidence>
<keyword evidence="8" id="KW-0902">Two-component regulatory system</keyword>
<feature type="transmembrane region" description="Helical" evidence="9">
    <location>
        <begin position="135"/>
        <end position="156"/>
    </location>
</feature>
<keyword evidence="14" id="KW-1185">Reference proteome</keyword>
<sequence length="396" mass="42297">MPRFPLSERWYRWSADHAVGIDRTVAAFFALIGLAASVGLGPVDVVIALGLTVPLAWRRLRPVAAAAAVAFFSVAYLIVSGDQTNLVMPGICVPIALYALAAYGPRWASGWGLAAAIVGVTVAGFRYFGGEQSTWQAHAFLIAFLIVYITAVWAFGDLRRVRNQELEGLTERARLLELERAQEAEIAAINERTRIAREMHDIVAHSLTVVIAQADGGRYSAAADPAAAVTALETISQTGRQALTDMRALLSVLREDRPREYSSTPGVSDIDTLIEEVRKGGLGVQLTTDGERRVLSTGAELTAYRIVQESLTNVLKHAGPAASVEVTERWTDEALELTVVDDGRGASGALVAPSAGGQGVLGMRERAELYGGSFEAGPAPGGGYRVHTVLPYSRGE</sequence>
<dbReference type="GO" id="GO:0016020">
    <property type="term" value="C:membrane"/>
    <property type="evidence" value="ECO:0007669"/>
    <property type="project" value="InterPro"/>
</dbReference>
<keyword evidence="7" id="KW-0067">ATP-binding</keyword>
<evidence type="ECO:0000259" key="11">
    <source>
        <dbReference type="Pfam" id="PF07730"/>
    </source>
</evidence>
<feature type="domain" description="DUF7134" evidence="12">
    <location>
        <begin position="11"/>
        <end position="162"/>
    </location>
</feature>
<evidence type="ECO:0000256" key="6">
    <source>
        <dbReference type="ARBA" id="ARBA00022777"/>
    </source>
</evidence>
<proteinExistence type="predicted"/>
<dbReference type="EMBL" id="FOAW01000018">
    <property type="protein sequence ID" value="SEL94787.1"/>
    <property type="molecule type" value="Genomic_DNA"/>
</dbReference>
<dbReference type="Gene3D" id="3.30.565.10">
    <property type="entry name" value="Histidine kinase-like ATPase, C-terminal domain"/>
    <property type="match status" value="1"/>
</dbReference>
<evidence type="ECO:0000256" key="8">
    <source>
        <dbReference type="ARBA" id="ARBA00023012"/>
    </source>
</evidence>
<keyword evidence="9" id="KW-0472">Membrane</keyword>
<dbReference type="EC" id="2.7.13.3" evidence="2"/>
<name>A0A1H7UEY0_9NOCA</name>
<keyword evidence="9" id="KW-0812">Transmembrane</keyword>
<dbReference type="Pfam" id="PF07730">
    <property type="entry name" value="HisKA_3"/>
    <property type="match status" value="1"/>
</dbReference>
<dbReference type="Pfam" id="PF23539">
    <property type="entry name" value="DUF7134"/>
    <property type="match status" value="1"/>
</dbReference>
<dbReference type="PANTHER" id="PTHR24421:SF10">
    <property type="entry name" value="NITRATE_NITRITE SENSOR PROTEIN NARQ"/>
    <property type="match status" value="1"/>
</dbReference>
<protein>
    <recommendedName>
        <fullName evidence="2">histidine kinase</fullName>
        <ecNumber evidence="2">2.7.13.3</ecNumber>
    </recommendedName>
</protein>
<keyword evidence="9" id="KW-1133">Transmembrane helix</keyword>
<evidence type="ECO:0000256" key="9">
    <source>
        <dbReference type="SAM" id="Phobius"/>
    </source>
</evidence>
<evidence type="ECO:0000259" key="12">
    <source>
        <dbReference type="Pfam" id="PF23539"/>
    </source>
</evidence>
<organism evidence="13 14">
    <name type="scientific">Rhodococcus maanshanensis</name>
    <dbReference type="NCBI Taxonomy" id="183556"/>
    <lineage>
        <taxon>Bacteria</taxon>
        <taxon>Bacillati</taxon>
        <taxon>Actinomycetota</taxon>
        <taxon>Actinomycetes</taxon>
        <taxon>Mycobacteriales</taxon>
        <taxon>Nocardiaceae</taxon>
        <taxon>Rhodococcus</taxon>
    </lineage>
</organism>
<evidence type="ECO:0000313" key="14">
    <source>
        <dbReference type="Proteomes" id="UP000198677"/>
    </source>
</evidence>
<evidence type="ECO:0000256" key="5">
    <source>
        <dbReference type="ARBA" id="ARBA00022741"/>
    </source>
</evidence>
<evidence type="ECO:0000256" key="1">
    <source>
        <dbReference type="ARBA" id="ARBA00000085"/>
    </source>
</evidence>
<dbReference type="OrthoDB" id="227596at2"/>
<dbReference type="Gene3D" id="1.20.5.1930">
    <property type="match status" value="1"/>
</dbReference>
<dbReference type="GO" id="GO:0005524">
    <property type="term" value="F:ATP binding"/>
    <property type="evidence" value="ECO:0007669"/>
    <property type="project" value="UniProtKB-KW"/>
</dbReference>
<feature type="transmembrane region" description="Helical" evidence="9">
    <location>
        <begin position="63"/>
        <end position="80"/>
    </location>
</feature>
<keyword evidence="6 13" id="KW-0418">Kinase</keyword>
<accession>A0A1H7UEY0</accession>
<dbReference type="GO" id="GO:0000155">
    <property type="term" value="F:phosphorelay sensor kinase activity"/>
    <property type="evidence" value="ECO:0007669"/>
    <property type="project" value="InterPro"/>
</dbReference>
<feature type="transmembrane region" description="Helical" evidence="9">
    <location>
        <begin position="86"/>
        <end position="104"/>
    </location>
</feature>
<dbReference type="PANTHER" id="PTHR24421">
    <property type="entry name" value="NITRATE/NITRITE SENSOR PROTEIN NARX-RELATED"/>
    <property type="match status" value="1"/>
</dbReference>
<dbReference type="InterPro" id="IPR036890">
    <property type="entry name" value="HATPase_C_sf"/>
</dbReference>
<dbReference type="InterPro" id="IPR011712">
    <property type="entry name" value="Sig_transdc_His_kin_sub3_dim/P"/>
</dbReference>
<dbReference type="AlphaFoldDB" id="A0A1H7UEY0"/>
<keyword evidence="4" id="KW-0808">Transferase</keyword>
<feature type="transmembrane region" description="Helical" evidence="9">
    <location>
        <begin position="26"/>
        <end position="51"/>
    </location>
</feature>
<comment type="catalytic activity">
    <reaction evidence="1">
        <text>ATP + protein L-histidine = ADP + protein N-phospho-L-histidine.</text>
        <dbReference type="EC" id="2.7.13.3"/>
    </reaction>
</comment>
<evidence type="ECO:0000256" key="4">
    <source>
        <dbReference type="ARBA" id="ARBA00022679"/>
    </source>
</evidence>
<gene>
    <name evidence="13" type="ORF">SAMN05444583_1184</name>
</gene>
<keyword evidence="5" id="KW-0547">Nucleotide-binding</keyword>
<keyword evidence="3" id="KW-0597">Phosphoprotein</keyword>
<dbReference type="InterPro" id="IPR050482">
    <property type="entry name" value="Sensor_HK_TwoCompSys"/>
</dbReference>
<evidence type="ECO:0000259" key="10">
    <source>
        <dbReference type="Pfam" id="PF02518"/>
    </source>
</evidence>
<reference evidence="14" key="1">
    <citation type="submission" date="2016-10" db="EMBL/GenBank/DDBJ databases">
        <authorList>
            <person name="Varghese N."/>
            <person name="Submissions S."/>
        </authorList>
    </citation>
    <scope>NUCLEOTIDE SEQUENCE [LARGE SCALE GENOMIC DNA]</scope>
    <source>
        <strain evidence="14">DSM 44675</strain>
    </source>
</reference>
<dbReference type="Proteomes" id="UP000198677">
    <property type="component" value="Unassembled WGS sequence"/>
</dbReference>